<dbReference type="Gene3D" id="3.50.50.60">
    <property type="entry name" value="FAD/NAD(P)-binding domain"/>
    <property type="match status" value="1"/>
</dbReference>
<keyword evidence="5 6" id="KW-0472">Membrane</keyword>
<accession>U7PJV1</accession>
<dbReference type="Proteomes" id="UP000018087">
    <property type="component" value="Unassembled WGS sequence"/>
</dbReference>
<dbReference type="HAMAP" id="MF_00155">
    <property type="entry name" value="CtaG"/>
    <property type="match status" value="1"/>
</dbReference>
<organism evidence="8 9">
    <name type="scientific">Sporothrix schenckii (strain ATCC 58251 / de Perez 2211183)</name>
    <name type="common">Rose-picker's disease fungus</name>
    <dbReference type="NCBI Taxonomy" id="1391915"/>
    <lineage>
        <taxon>Eukaryota</taxon>
        <taxon>Fungi</taxon>
        <taxon>Dikarya</taxon>
        <taxon>Ascomycota</taxon>
        <taxon>Pezizomycotina</taxon>
        <taxon>Sordariomycetes</taxon>
        <taxon>Sordariomycetidae</taxon>
        <taxon>Ophiostomatales</taxon>
        <taxon>Ophiostomataceae</taxon>
        <taxon>Sporothrix</taxon>
    </lineage>
</organism>
<name>U7PJV1_SPOS1</name>
<dbReference type="GO" id="GO:0005743">
    <property type="term" value="C:mitochondrial inner membrane"/>
    <property type="evidence" value="ECO:0007669"/>
    <property type="project" value="UniProtKB-SubCell"/>
</dbReference>
<gene>
    <name evidence="8" type="ORF">HMPREF1624_08706</name>
</gene>
<evidence type="ECO:0000313" key="8">
    <source>
        <dbReference type="EMBL" id="ERS94994.1"/>
    </source>
</evidence>
<comment type="subcellular location">
    <subcellularLocation>
        <location evidence="2">Mitochondrion inner membrane</location>
        <topology evidence="2">Single-pass membrane protein</topology>
        <orientation evidence="2">Intermembrane side</orientation>
    </subcellularLocation>
</comment>
<evidence type="ECO:0000256" key="1">
    <source>
        <dbReference type="ARBA" id="ARBA00004007"/>
    </source>
</evidence>
<keyword evidence="4 6" id="KW-1133">Transmembrane helix</keyword>
<dbReference type="FunFam" id="2.60.370.10:FF:000001">
    <property type="entry name" value="COX11 cytochrome c oxidase assembly homolog"/>
    <property type="match status" value="1"/>
</dbReference>
<dbReference type="InterPro" id="IPR023471">
    <property type="entry name" value="CtaG/Cox11_dom_sf"/>
</dbReference>
<feature type="transmembrane region" description="Helical" evidence="6">
    <location>
        <begin position="580"/>
        <end position="599"/>
    </location>
</feature>
<comment type="function">
    <text evidence="1">Exerts its effect at some terminal stage of cytochrome c oxidase synthesis, probably by being involved in the insertion of the copper B into subunit I.</text>
</comment>
<dbReference type="HOGENOM" id="CLU_017966_0_0_1"/>
<dbReference type="InterPro" id="IPR007533">
    <property type="entry name" value="Cyt_c_oxidase_assmbl_CtaG"/>
</dbReference>
<keyword evidence="9" id="KW-1185">Reference proteome</keyword>
<sequence length="775" mass="86990">MSRKRVAIVGSGCSGIAALWALNSTAHDVYLYEATDRFGGHTNTVDWRRANFLNFLSDVGVATVPTQMTFSVCRDRGSFEWSGSNLDALFCQRRNLFSPRMWRLVFDVFRFNQFALDLIRDDYDSPHGAASDESIGEYLIREGYSEAFRDDYLIPMTAAVWSTSPDKCSLEFPATTLVRFLWNHHLLSTVARRPDWLTIGIGSKAYIDAVLKDFPTSHLFLNTPVRSVENEPDGRVRMRLSNGQSEVYDHVILATHGDEAFAIIKGSATDEEKDIMSCFHTSQNNVVLHSDTSLLPVSRKAWASWNYLSHTSPTRQENTVVDRVSLTYNMNVLQHIPREIFGHVLVTLNPLSEPDSSTVQGRYRYKHPLFTVAAVRAQRLLPRIQNTRGISYAGAWTKYGFHEDGFSSGLAVAAQHLGATVPFDFVDSTYSRGRSPAPGLVDRLLRIVLWTVQMCLVVTFERLFGVSRAYQRNYKPDQGDRSIARNARAKKFATTGAARLCSSAQNTMEIVFRAVRPSRWTAPQHCLRCWRYSCFLPSNRRPFATANIQDHAQRQTPRSNSAPPNMDRVRAVYKIRNRTTMYYAVSVILGTVALSYGSVPMYKMICQTTGWGGQPVRAPGHGAIGGDGNGDLANRLQPVTNAKRMRVTFNASVSDILPWKFVPQQREVRVLPGETALAFYTATNKSDKDIIGVATYSVTPAQVAPYFSKIQCFCFEEQRLSAGETVDMPVFFYLDPDMLNDLNMKGIETVTLSYTFFKAKYDDNGAAAGITQKEA</sequence>
<proteinExistence type="inferred from homology"/>
<reference evidence="9" key="1">
    <citation type="journal article" date="2014" name="Genome Announc.">
        <title>Genome sequence of the pathogenic fungus Sporothrix schenckii (ATCC 58251).</title>
        <authorList>
            <person name="Cuomo C.A."/>
            <person name="Rodriguez-Del Valle N."/>
            <person name="Perez-Sanchez L."/>
            <person name="Abouelleil A."/>
            <person name="Goldberg J."/>
            <person name="Young S."/>
            <person name="Zeng Q."/>
            <person name="Birren B.W."/>
        </authorList>
    </citation>
    <scope>NUCLEOTIDE SEQUENCE [LARGE SCALE GENOMIC DNA]</scope>
    <source>
        <strain evidence="9">ATCC 58251 / de Perez 2211183</strain>
    </source>
</reference>
<dbReference type="Pfam" id="PF13450">
    <property type="entry name" value="NAD_binding_8"/>
    <property type="match status" value="1"/>
</dbReference>
<evidence type="ECO:0000256" key="6">
    <source>
        <dbReference type="SAM" id="Phobius"/>
    </source>
</evidence>
<feature type="transmembrane region" description="Helical" evidence="6">
    <location>
        <begin position="444"/>
        <end position="464"/>
    </location>
</feature>
<dbReference type="NCBIfam" id="NF003465">
    <property type="entry name" value="PRK05089.1"/>
    <property type="match status" value="1"/>
</dbReference>
<protein>
    <recommendedName>
        <fullName evidence="7">Amine oxidase domain-containing protein</fullName>
    </recommendedName>
</protein>
<dbReference type="PANTHER" id="PTHR21320">
    <property type="entry name" value="CYTOCHROME C OXIDASE ASSEMBLY PROTEIN COX11-RELATED"/>
    <property type="match status" value="1"/>
</dbReference>
<dbReference type="EMBL" id="KI440857">
    <property type="protein sequence ID" value="ERS94994.1"/>
    <property type="molecule type" value="Genomic_DNA"/>
</dbReference>
<feature type="domain" description="Amine oxidase" evidence="7">
    <location>
        <begin position="180"/>
        <end position="415"/>
    </location>
</feature>
<dbReference type="GO" id="GO:0016491">
    <property type="term" value="F:oxidoreductase activity"/>
    <property type="evidence" value="ECO:0007669"/>
    <property type="project" value="InterPro"/>
</dbReference>
<evidence type="ECO:0000256" key="3">
    <source>
        <dbReference type="ARBA" id="ARBA00022692"/>
    </source>
</evidence>
<dbReference type="GO" id="GO:0005507">
    <property type="term" value="F:copper ion binding"/>
    <property type="evidence" value="ECO:0007669"/>
    <property type="project" value="InterPro"/>
</dbReference>
<evidence type="ECO:0000256" key="4">
    <source>
        <dbReference type="ARBA" id="ARBA00022989"/>
    </source>
</evidence>
<evidence type="ECO:0000256" key="5">
    <source>
        <dbReference type="ARBA" id="ARBA00023136"/>
    </source>
</evidence>
<dbReference type="InterPro" id="IPR002937">
    <property type="entry name" value="Amino_oxidase"/>
</dbReference>
<dbReference type="SUPFAM" id="SSF110111">
    <property type="entry name" value="Ctag/Cox11"/>
    <property type="match status" value="1"/>
</dbReference>
<dbReference type="InterPro" id="IPR036188">
    <property type="entry name" value="FAD/NAD-bd_sf"/>
</dbReference>
<dbReference type="PANTHER" id="PTHR21320:SF3">
    <property type="entry name" value="CYTOCHROME C OXIDASE ASSEMBLY PROTEIN COX11, MITOCHONDRIAL-RELATED"/>
    <property type="match status" value="1"/>
</dbReference>
<dbReference type="eggNOG" id="KOG2540">
    <property type="taxonomic scope" value="Eukaryota"/>
</dbReference>
<dbReference type="STRING" id="1391915.U7PJV1"/>
<dbReference type="GO" id="GO:0005759">
    <property type="term" value="C:mitochondrial matrix"/>
    <property type="evidence" value="ECO:0007669"/>
    <property type="project" value="UniProtKB-ARBA"/>
</dbReference>
<dbReference type="OrthoDB" id="5977668at2759"/>
<evidence type="ECO:0000259" key="7">
    <source>
        <dbReference type="Pfam" id="PF01593"/>
    </source>
</evidence>
<dbReference type="Pfam" id="PF04442">
    <property type="entry name" value="CtaG_Cox11"/>
    <property type="match status" value="1"/>
</dbReference>
<dbReference type="Pfam" id="PF01593">
    <property type="entry name" value="Amino_oxidase"/>
    <property type="match status" value="1"/>
</dbReference>
<dbReference type="SUPFAM" id="SSF51905">
    <property type="entry name" value="FAD/NAD(P)-binding domain"/>
    <property type="match status" value="1"/>
</dbReference>
<keyword evidence="3 6" id="KW-0812">Transmembrane</keyword>
<evidence type="ECO:0000313" key="9">
    <source>
        <dbReference type="Proteomes" id="UP000018087"/>
    </source>
</evidence>
<dbReference type="AlphaFoldDB" id="U7PJV1"/>
<dbReference type="Gene3D" id="2.60.370.10">
    <property type="entry name" value="Ctag/Cox11"/>
    <property type="match status" value="1"/>
</dbReference>
<evidence type="ECO:0000256" key="2">
    <source>
        <dbReference type="ARBA" id="ARBA00004243"/>
    </source>
</evidence>